<evidence type="ECO:0000256" key="2">
    <source>
        <dbReference type="ARBA" id="ARBA00022963"/>
    </source>
</evidence>
<evidence type="ECO:0000313" key="8">
    <source>
        <dbReference type="EMBL" id="GHD27724.1"/>
    </source>
</evidence>
<organism evidence="8 9">
    <name type="scientific">Parahalioglobus pacificus</name>
    <dbReference type="NCBI Taxonomy" id="930806"/>
    <lineage>
        <taxon>Bacteria</taxon>
        <taxon>Pseudomonadati</taxon>
        <taxon>Pseudomonadota</taxon>
        <taxon>Gammaproteobacteria</taxon>
        <taxon>Cellvibrionales</taxon>
        <taxon>Halieaceae</taxon>
        <taxon>Parahalioglobus</taxon>
    </lineage>
</organism>
<feature type="region of interest" description="Disordered" evidence="5">
    <location>
        <begin position="476"/>
        <end position="627"/>
    </location>
</feature>
<dbReference type="Proteomes" id="UP000644693">
    <property type="component" value="Unassembled WGS sequence"/>
</dbReference>
<reference evidence="8" key="1">
    <citation type="journal article" date="2014" name="Int. J. Syst. Evol. Microbiol.">
        <title>Complete genome sequence of Corynebacterium casei LMG S-19264T (=DSM 44701T), isolated from a smear-ripened cheese.</title>
        <authorList>
            <consortium name="US DOE Joint Genome Institute (JGI-PGF)"/>
            <person name="Walter F."/>
            <person name="Albersmeier A."/>
            <person name="Kalinowski J."/>
            <person name="Ruckert C."/>
        </authorList>
    </citation>
    <scope>NUCLEOTIDE SEQUENCE</scope>
    <source>
        <strain evidence="8">KCTC 23430</strain>
    </source>
</reference>
<dbReference type="SUPFAM" id="SSF52151">
    <property type="entry name" value="FabD/lysophospholipase-like"/>
    <property type="match status" value="1"/>
</dbReference>
<feature type="compositionally biased region" description="Basic residues" evidence="5">
    <location>
        <begin position="594"/>
        <end position="614"/>
    </location>
</feature>
<proteinExistence type="predicted"/>
<dbReference type="CDD" id="cd07206">
    <property type="entry name" value="Pat_TGL3-4-5_SDP1"/>
    <property type="match status" value="1"/>
</dbReference>
<evidence type="ECO:0000313" key="9">
    <source>
        <dbReference type="Proteomes" id="UP000644693"/>
    </source>
</evidence>
<protein>
    <recommendedName>
        <fullName evidence="7">PNPLA domain-containing protein</fullName>
    </recommendedName>
</protein>
<dbReference type="InterPro" id="IPR016035">
    <property type="entry name" value="Acyl_Trfase/lysoPLipase"/>
</dbReference>
<dbReference type="PANTHER" id="PTHR14226:SF10">
    <property type="entry name" value="TRIACYLGLYCEROL LIPASE 4-RELATED"/>
    <property type="match status" value="1"/>
</dbReference>
<dbReference type="Pfam" id="PF01734">
    <property type="entry name" value="Patatin"/>
    <property type="match status" value="1"/>
</dbReference>
<dbReference type="RefSeq" id="WP_229802559.1">
    <property type="nucleotide sequence ID" value="NZ_BMYM01000001.1"/>
</dbReference>
<evidence type="ECO:0000256" key="1">
    <source>
        <dbReference type="ARBA" id="ARBA00022801"/>
    </source>
</evidence>
<feature type="active site" description="Nucleophile" evidence="4">
    <location>
        <position position="174"/>
    </location>
</feature>
<dbReference type="GO" id="GO:0016042">
    <property type="term" value="P:lipid catabolic process"/>
    <property type="evidence" value="ECO:0007669"/>
    <property type="project" value="UniProtKB-UniRule"/>
</dbReference>
<dbReference type="PROSITE" id="PS51635">
    <property type="entry name" value="PNPLA"/>
    <property type="match status" value="1"/>
</dbReference>
<gene>
    <name evidence="8" type="ORF">GCM10007053_06380</name>
</gene>
<feature type="transmembrane region" description="Helical" evidence="6">
    <location>
        <begin position="140"/>
        <end position="161"/>
    </location>
</feature>
<evidence type="ECO:0000259" key="7">
    <source>
        <dbReference type="PROSITE" id="PS51635"/>
    </source>
</evidence>
<keyword evidence="1 4" id="KW-0378">Hydrolase</keyword>
<dbReference type="InterPro" id="IPR002641">
    <property type="entry name" value="PNPLA_dom"/>
</dbReference>
<comment type="caution">
    <text evidence="8">The sequence shown here is derived from an EMBL/GenBank/DDBJ whole genome shotgun (WGS) entry which is preliminary data.</text>
</comment>
<feature type="domain" description="PNPLA" evidence="7">
    <location>
        <begin position="141"/>
        <end position="329"/>
    </location>
</feature>
<evidence type="ECO:0000256" key="4">
    <source>
        <dbReference type="PROSITE-ProRule" id="PRU01161"/>
    </source>
</evidence>
<keyword evidence="2 4" id="KW-0442">Lipid degradation</keyword>
<comment type="caution">
    <text evidence="4">Lacks conserved residue(s) required for the propagation of feature annotation.</text>
</comment>
<dbReference type="InterPro" id="IPR021771">
    <property type="entry name" value="Triacylglycerol_lipase_N"/>
</dbReference>
<dbReference type="AlphaFoldDB" id="A0A919CI56"/>
<dbReference type="Pfam" id="PF11815">
    <property type="entry name" value="DUF3336"/>
    <property type="match status" value="1"/>
</dbReference>
<keyword evidence="6" id="KW-0812">Transmembrane</keyword>
<accession>A0A919CI56</accession>
<dbReference type="InterPro" id="IPR050301">
    <property type="entry name" value="NTE"/>
</dbReference>
<keyword evidence="9" id="KW-1185">Reference proteome</keyword>
<feature type="active site" description="Proton acceptor" evidence="4">
    <location>
        <position position="316"/>
    </location>
</feature>
<reference evidence="8" key="2">
    <citation type="submission" date="2020-09" db="EMBL/GenBank/DDBJ databases">
        <authorList>
            <person name="Sun Q."/>
            <person name="Kim S."/>
        </authorList>
    </citation>
    <scope>NUCLEOTIDE SEQUENCE</scope>
    <source>
        <strain evidence="8">KCTC 23430</strain>
    </source>
</reference>
<feature type="short sequence motif" description="GXGXXG" evidence="4">
    <location>
        <begin position="145"/>
        <end position="150"/>
    </location>
</feature>
<feature type="compositionally biased region" description="Low complexity" evidence="5">
    <location>
        <begin position="551"/>
        <end position="562"/>
    </location>
</feature>
<dbReference type="GO" id="GO:0004806">
    <property type="term" value="F:triacylglycerol lipase activity"/>
    <property type="evidence" value="ECO:0007669"/>
    <property type="project" value="InterPro"/>
</dbReference>
<keyword evidence="6" id="KW-1133">Transmembrane helix</keyword>
<evidence type="ECO:0000256" key="3">
    <source>
        <dbReference type="ARBA" id="ARBA00023098"/>
    </source>
</evidence>
<sequence length="627" mass="69850">MKKLERIMDKCDSYEDWKEAAQSHDDISGQKRWREVDQTSQYDYSQIRLRLDRLRSLRARHDNQGLLFTLNEGIHGNMGGMGRSSLYRRAKFGTKHLIEQYIDEIDDCLRYLADLDEDLISAQDKMDFFYRANICFGRSALMLSGGGVLGFYHLGVVKVLLEQGLLPRVISGSSAGSLVAGVLGTHSDSELEQFYDPANVHFEAEREASVFSRMFFGSNPQIDIGDLEQIIARLIPDMTFQEAYEKTGRQISITVAPAEPHQRSRLLNAITSPNVYIRSAVMASCAVPGVFPPVMLMAKNLHGEAQPYLPTRKWVDGSIADDLPAKRLSRLYSTNHYIVSMVNPIATPFLQNNRERSRTSAALGALGMGVGREILNFYRGIAQKQGDNWPRFNMLINGVHALMDQEYSGDINIVPSFRWYNPGKLLSHLSEKELVTLMQGGENSTFPNVESIRICTKISRTMEEILHRFEYGDLRPADSEYHRPRSSRRRPTATRADREALRETASQRASAGEALEAKPKKPVKSRAKKTSDSASKAGKAPARTRTKATKKTASAKPAAKPKAAAKKKPAAANVKKKTPARTQVAKKAQPVKAAAKKAAKSKSAIRKAPAKKKAAKESPSELQGELW</sequence>
<feature type="compositionally biased region" description="Low complexity" evidence="5">
    <location>
        <begin position="583"/>
        <end position="593"/>
    </location>
</feature>
<feature type="short sequence motif" description="GXSXG" evidence="4">
    <location>
        <begin position="172"/>
        <end position="176"/>
    </location>
</feature>
<dbReference type="PANTHER" id="PTHR14226">
    <property type="entry name" value="NEUROPATHY TARGET ESTERASE/SWISS CHEESE D.MELANOGASTER"/>
    <property type="match status" value="1"/>
</dbReference>
<evidence type="ECO:0000256" key="5">
    <source>
        <dbReference type="SAM" id="MobiDB-lite"/>
    </source>
</evidence>
<name>A0A919CI56_9GAMM</name>
<keyword evidence="3 4" id="KW-0443">Lipid metabolism</keyword>
<evidence type="ECO:0000256" key="6">
    <source>
        <dbReference type="SAM" id="Phobius"/>
    </source>
</evidence>
<dbReference type="Gene3D" id="3.40.1090.10">
    <property type="entry name" value="Cytosolic phospholipase A2 catalytic domain"/>
    <property type="match status" value="2"/>
</dbReference>
<feature type="compositionally biased region" description="Basic residues" evidence="5">
    <location>
        <begin position="563"/>
        <end position="579"/>
    </location>
</feature>
<keyword evidence="6" id="KW-0472">Membrane</keyword>
<dbReference type="EMBL" id="BMYM01000001">
    <property type="protein sequence ID" value="GHD27724.1"/>
    <property type="molecule type" value="Genomic_DNA"/>
</dbReference>